<proteinExistence type="predicted"/>
<feature type="transmembrane region" description="Helical" evidence="1">
    <location>
        <begin position="145"/>
        <end position="163"/>
    </location>
</feature>
<keyword evidence="1" id="KW-0812">Transmembrane</keyword>
<dbReference type="Proteomes" id="UP001597079">
    <property type="component" value="Unassembled WGS sequence"/>
</dbReference>
<keyword evidence="1" id="KW-0472">Membrane</keyword>
<dbReference type="EMBL" id="JBHUCX010000024">
    <property type="protein sequence ID" value="MFD1675044.1"/>
    <property type="molecule type" value="Genomic_DNA"/>
</dbReference>
<gene>
    <name evidence="2" type="ORF">ACFSB2_10090</name>
</gene>
<accession>A0ABW4JF60</accession>
<evidence type="ECO:0008006" key="4">
    <source>
        <dbReference type="Google" id="ProtNLM"/>
    </source>
</evidence>
<evidence type="ECO:0000313" key="3">
    <source>
        <dbReference type="Proteomes" id="UP001597079"/>
    </source>
</evidence>
<sequence>MLTVLGIVAAALLVYFVGKSMISQRLEKVDESTPEGVPQAGARWLVKNGYEVLQAENEAKYIGYVDAASIAYREKAHFIARKDGHEYAVFVGLDCPSREEICQRYFPLFVILGVHGLIFLNLTDESVHHVDFTVFRSRRYHVRHMFYRGLWFAGGMLFTFACIHRM</sequence>
<reference evidence="3" key="1">
    <citation type="journal article" date="2019" name="Int. J. Syst. Evol. Microbiol.">
        <title>The Global Catalogue of Microorganisms (GCM) 10K type strain sequencing project: providing services to taxonomists for standard genome sequencing and annotation.</title>
        <authorList>
            <consortium name="The Broad Institute Genomics Platform"/>
            <consortium name="The Broad Institute Genome Sequencing Center for Infectious Disease"/>
            <person name="Wu L."/>
            <person name="Ma J."/>
        </authorList>
    </citation>
    <scope>NUCLEOTIDE SEQUENCE [LARGE SCALE GENOMIC DNA]</scope>
    <source>
        <strain evidence="3">CGMCC 1.12286</strain>
    </source>
</reference>
<feature type="transmembrane region" description="Helical" evidence="1">
    <location>
        <begin position="105"/>
        <end position="124"/>
    </location>
</feature>
<evidence type="ECO:0000256" key="1">
    <source>
        <dbReference type="SAM" id="Phobius"/>
    </source>
</evidence>
<dbReference type="RefSeq" id="WP_377942912.1">
    <property type="nucleotide sequence ID" value="NZ_JBHUCX010000024.1"/>
</dbReference>
<keyword evidence="1" id="KW-1133">Transmembrane helix</keyword>
<keyword evidence="3" id="KW-1185">Reference proteome</keyword>
<protein>
    <recommendedName>
        <fullName evidence="4">DUF3592 domain-containing protein</fullName>
    </recommendedName>
</protein>
<name>A0ABW4JF60_9BACL</name>
<organism evidence="2 3">
    <name type="scientific">Alicyclobacillus fodiniaquatilis</name>
    <dbReference type="NCBI Taxonomy" id="1661150"/>
    <lineage>
        <taxon>Bacteria</taxon>
        <taxon>Bacillati</taxon>
        <taxon>Bacillota</taxon>
        <taxon>Bacilli</taxon>
        <taxon>Bacillales</taxon>
        <taxon>Alicyclobacillaceae</taxon>
        <taxon>Alicyclobacillus</taxon>
    </lineage>
</organism>
<evidence type="ECO:0000313" key="2">
    <source>
        <dbReference type="EMBL" id="MFD1675044.1"/>
    </source>
</evidence>
<comment type="caution">
    <text evidence="2">The sequence shown here is derived from an EMBL/GenBank/DDBJ whole genome shotgun (WGS) entry which is preliminary data.</text>
</comment>